<feature type="domain" description="AB hydrolase-1" evidence="1">
    <location>
        <begin position="63"/>
        <end position="149"/>
    </location>
</feature>
<name>A0ABW9W5R9_9BURK</name>
<comment type="caution">
    <text evidence="2">The sequence shown here is derived from an EMBL/GenBank/DDBJ whole genome shotgun (WGS) entry which is preliminary data.</text>
</comment>
<keyword evidence="3" id="KW-1185">Reference proteome</keyword>
<dbReference type="Gene3D" id="3.40.50.1820">
    <property type="entry name" value="alpha/beta hydrolase"/>
    <property type="match status" value="1"/>
</dbReference>
<proteinExistence type="predicted"/>
<dbReference type="SUPFAM" id="SSF53474">
    <property type="entry name" value="alpha/beta-Hydrolases"/>
    <property type="match status" value="1"/>
</dbReference>
<dbReference type="InterPro" id="IPR029058">
    <property type="entry name" value="AB_hydrolase_fold"/>
</dbReference>
<dbReference type="InterPro" id="IPR000073">
    <property type="entry name" value="AB_hydrolase_1"/>
</dbReference>
<dbReference type="RefSeq" id="WP_161057033.1">
    <property type="nucleotide sequence ID" value="NZ_WWCT01000021.1"/>
</dbReference>
<reference evidence="2 3" key="1">
    <citation type="submission" date="2019-12" db="EMBL/GenBank/DDBJ databases">
        <title>Novel species isolated from a subtropical stream in China.</title>
        <authorList>
            <person name="Lu H."/>
        </authorList>
    </citation>
    <scope>NUCLEOTIDE SEQUENCE [LARGE SCALE GENOMIC DNA]</scope>
    <source>
        <strain evidence="2 3">CY42W</strain>
    </source>
</reference>
<gene>
    <name evidence="2" type="ORF">GTP69_22965</name>
</gene>
<evidence type="ECO:0000313" key="2">
    <source>
        <dbReference type="EMBL" id="MYN29269.1"/>
    </source>
</evidence>
<dbReference type="EMBL" id="WWCT01000021">
    <property type="protein sequence ID" value="MYN29269.1"/>
    <property type="molecule type" value="Genomic_DNA"/>
</dbReference>
<evidence type="ECO:0000313" key="3">
    <source>
        <dbReference type="Proteomes" id="UP000642144"/>
    </source>
</evidence>
<evidence type="ECO:0000259" key="1">
    <source>
        <dbReference type="Pfam" id="PF00561"/>
    </source>
</evidence>
<dbReference type="Proteomes" id="UP000642144">
    <property type="component" value="Unassembled WGS sequence"/>
</dbReference>
<dbReference type="Pfam" id="PF00561">
    <property type="entry name" value="Abhydrolase_1"/>
    <property type="match status" value="1"/>
</dbReference>
<protein>
    <recommendedName>
        <fullName evidence="1">AB hydrolase-1 domain-containing protein</fullName>
    </recommendedName>
</protein>
<sequence length="238" mass="26174">MNIFEYGNRSGIPLVFFGGTPQKGDTFAGLDTLAREMDIRLICPTRPWYDNQEVEPSFNAVSMPLLNYLRDFGVSSVHVMGGSGGGPFAFNLAKVAPEIVATCTLLASMGMPEIFVELVSSPPTLDVLKAFTLRDYEAWTEMTRQWGLAADLSHGAWGDFIVYFDELPRQDLHVSTPVIVYQSTSDANAPIESVQEMLAKCPSVTWHISERADHVAMASGSGEEIIREIFQAIASGFR</sequence>
<organism evidence="2 3">
    <name type="scientific">Duganella levis</name>
    <dbReference type="NCBI Taxonomy" id="2692169"/>
    <lineage>
        <taxon>Bacteria</taxon>
        <taxon>Pseudomonadati</taxon>
        <taxon>Pseudomonadota</taxon>
        <taxon>Betaproteobacteria</taxon>
        <taxon>Burkholderiales</taxon>
        <taxon>Oxalobacteraceae</taxon>
        <taxon>Telluria group</taxon>
        <taxon>Duganella</taxon>
    </lineage>
</organism>
<accession>A0ABW9W5R9</accession>